<dbReference type="AlphaFoldDB" id="A0A165GR84"/>
<dbReference type="InterPro" id="IPR045340">
    <property type="entry name" value="DUF6533"/>
</dbReference>
<organism evidence="4 5">
    <name type="scientific">Calocera cornea HHB12733</name>
    <dbReference type="NCBI Taxonomy" id="1353952"/>
    <lineage>
        <taxon>Eukaryota</taxon>
        <taxon>Fungi</taxon>
        <taxon>Dikarya</taxon>
        <taxon>Basidiomycota</taxon>
        <taxon>Agaricomycotina</taxon>
        <taxon>Dacrymycetes</taxon>
        <taxon>Dacrymycetales</taxon>
        <taxon>Dacrymycetaceae</taxon>
        <taxon>Calocera</taxon>
    </lineage>
</organism>
<proteinExistence type="predicted"/>
<dbReference type="EMBL" id="KV423952">
    <property type="protein sequence ID" value="KZT58374.1"/>
    <property type="molecule type" value="Genomic_DNA"/>
</dbReference>
<reference evidence="4 5" key="1">
    <citation type="journal article" date="2016" name="Mol. Biol. Evol.">
        <title>Comparative Genomics of Early-Diverging Mushroom-Forming Fungi Provides Insights into the Origins of Lignocellulose Decay Capabilities.</title>
        <authorList>
            <person name="Nagy L.G."/>
            <person name="Riley R."/>
            <person name="Tritt A."/>
            <person name="Adam C."/>
            <person name="Daum C."/>
            <person name="Floudas D."/>
            <person name="Sun H."/>
            <person name="Yadav J.S."/>
            <person name="Pangilinan J."/>
            <person name="Larsson K.H."/>
            <person name="Matsuura K."/>
            <person name="Barry K."/>
            <person name="Labutti K."/>
            <person name="Kuo R."/>
            <person name="Ohm R.A."/>
            <person name="Bhattacharya S.S."/>
            <person name="Shirouzu T."/>
            <person name="Yoshinaga Y."/>
            <person name="Martin F.M."/>
            <person name="Grigoriev I.V."/>
            <person name="Hibbett D.S."/>
        </authorList>
    </citation>
    <scope>NUCLEOTIDE SEQUENCE [LARGE SCALE GENOMIC DNA]</scope>
    <source>
        <strain evidence="4 5">HHB12733</strain>
    </source>
</reference>
<feature type="transmembrane region" description="Helical" evidence="2">
    <location>
        <begin position="178"/>
        <end position="198"/>
    </location>
</feature>
<dbReference type="Proteomes" id="UP000076842">
    <property type="component" value="Unassembled WGS sequence"/>
</dbReference>
<feature type="transmembrane region" description="Helical" evidence="2">
    <location>
        <begin position="86"/>
        <end position="111"/>
    </location>
</feature>
<feature type="domain" description="DUF6533" evidence="3">
    <location>
        <begin position="23"/>
        <end position="53"/>
    </location>
</feature>
<evidence type="ECO:0000313" key="5">
    <source>
        <dbReference type="Proteomes" id="UP000076842"/>
    </source>
</evidence>
<feature type="region of interest" description="Disordered" evidence="1">
    <location>
        <begin position="298"/>
        <end position="340"/>
    </location>
</feature>
<accession>A0A165GR84</accession>
<dbReference type="OrthoDB" id="247245at2759"/>
<evidence type="ECO:0000256" key="1">
    <source>
        <dbReference type="SAM" id="MobiDB-lite"/>
    </source>
</evidence>
<evidence type="ECO:0000259" key="3">
    <source>
        <dbReference type="Pfam" id="PF20151"/>
    </source>
</evidence>
<feature type="transmembrane region" description="Helical" evidence="2">
    <location>
        <begin position="12"/>
        <end position="30"/>
    </location>
</feature>
<keyword evidence="5" id="KW-1185">Reference proteome</keyword>
<gene>
    <name evidence="4" type="ORF">CALCODRAFT_495109</name>
</gene>
<keyword evidence="2" id="KW-0812">Transmembrane</keyword>
<feature type="transmembrane region" description="Helical" evidence="2">
    <location>
        <begin position="50"/>
        <end position="74"/>
    </location>
</feature>
<dbReference type="Pfam" id="PF20151">
    <property type="entry name" value="DUF6533"/>
    <property type="match status" value="1"/>
</dbReference>
<dbReference type="STRING" id="1353952.A0A165GR84"/>
<feature type="compositionally biased region" description="Acidic residues" evidence="1">
    <location>
        <begin position="298"/>
        <end position="318"/>
    </location>
</feature>
<keyword evidence="2" id="KW-0472">Membrane</keyword>
<keyword evidence="2" id="KW-1133">Transmembrane helix</keyword>
<name>A0A165GR84_9BASI</name>
<dbReference type="InParanoid" id="A0A165GR84"/>
<feature type="transmembrane region" description="Helical" evidence="2">
    <location>
        <begin position="138"/>
        <end position="158"/>
    </location>
</feature>
<evidence type="ECO:0000256" key="2">
    <source>
        <dbReference type="SAM" id="Phobius"/>
    </source>
</evidence>
<evidence type="ECO:0000313" key="4">
    <source>
        <dbReference type="EMBL" id="KZT58374.1"/>
    </source>
</evidence>
<sequence>MSGIFDQLVTELRDVVLVRSFLILTFPAEVKYIWPSERSLGKTLFLINRYVVPCIVAVAVLILSSLAVVNLIVAIRVHALYYGAKWVAWVLGVAWILYVATTLAICLYLMIHEILPTVTPIPIANICFGTIPRSFFAIWVPAACYEIVTVSLTLARAWHHVKKEDSTLIAYILYRDGFVYNASKLSVLLANVFMFAFADMYQVLILREWVLVIANIIGSRMSINLRQAPEKMQTSAFSGENFEMRARASWSVPHITRSQDLLASTNGVPMGRGRSILRNPTSATATHGSVRVEIVKEEEWEGDADPPEDWEQFDSEEGGNEKRISDHSQASLIEGAGVAV</sequence>
<protein>
    <recommendedName>
        <fullName evidence="3">DUF6533 domain-containing protein</fullName>
    </recommendedName>
</protein>